<dbReference type="OrthoDB" id="9795573at2"/>
<evidence type="ECO:0000259" key="3">
    <source>
        <dbReference type="Pfam" id="PF13356"/>
    </source>
</evidence>
<dbReference type="Pfam" id="PF13356">
    <property type="entry name" value="Arm-DNA-bind_3"/>
    <property type="match status" value="1"/>
</dbReference>
<dbReference type="PANTHER" id="PTHR30629">
    <property type="entry name" value="PROPHAGE INTEGRASE"/>
    <property type="match status" value="1"/>
</dbReference>
<evidence type="ECO:0000313" key="7">
    <source>
        <dbReference type="Proteomes" id="UP000184533"/>
    </source>
</evidence>
<dbReference type="STRING" id="1121477.SAMN02745223_03124"/>
<dbReference type="Gene3D" id="3.30.160.390">
    <property type="entry name" value="Integrase, DNA-binding domain"/>
    <property type="match status" value="1"/>
</dbReference>
<keyword evidence="2" id="KW-0229">DNA integration</keyword>
<dbReference type="InterPro" id="IPR025166">
    <property type="entry name" value="Integrase_DNA_bind_dom"/>
</dbReference>
<name>A0A0F5LPY6_9HYPH</name>
<evidence type="ECO:0000313" key="4">
    <source>
        <dbReference type="EMBL" id="KKB84393.1"/>
    </source>
</evidence>
<dbReference type="InterPro" id="IPR038488">
    <property type="entry name" value="Integrase_DNA-bd_sf"/>
</dbReference>
<evidence type="ECO:0000256" key="1">
    <source>
        <dbReference type="ARBA" id="ARBA00008857"/>
    </source>
</evidence>
<dbReference type="PANTHER" id="PTHR30629:SF2">
    <property type="entry name" value="PROPHAGE INTEGRASE INTS-RELATED"/>
    <property type="match status" value="1"/>
</dbReference>
<organism evidence="4 6">
    <name type="scientific">Devosia limi DSM 17137</name>
    <dbReference type="NCBI Taxonomy" id="1121477"/>
    <lineage>
        <taxon>Bacteria</taxon>
        <taxon>Pseudomonadati</taxon>
        <taxon>Pseudomonadota</taxon>
        <taxon>Alphaproteobacteria</taxon>
        <taxon>Hyphomicrobiales</taxon>
        <taxon>Devosiaceae</taxon>
        <taxon>Devosia</taxon>
    </lineage>
</organism>
<reference evidence="4 6" key="1">
    <citation type="submission" date="2015-03" db="EMBL/GenBank/DDBJ databases">
        <authorList>
            <person name="Hassan Y.I."/>
            <person name="Lepp D."/>
            <person name="Zhou T."/>
        </authorList>
    </citation>
    <scope>NUCLEOTIDE SEQUENCE [LARGE SCALE GENOMIC DNA]</scope>
    <source>
        <strain evidence="4 6">DSM 17137</strain>
    </source>
</reference>
<dbReference type="PATRIC" id="fig|1121477.3.peg.3242"/>
<dbReference type="EMBL" id="FQVC01000010">
    <property type="protein sequence ID" value="SHF61679.1"/>
    <property type="molecule type" value="Genomic_DNA"/>
</dbReference>
<evidence type="ECO:0000256" key="2">
    <source>
        <dbReference type="ARBA" id="ARBA00022908"/>
    </source>
</evidence>
<comment type="similarity">
    <text evidence="1">Belongs to the 'phage' integrase family.</text>
</comment>
<dbReference type="RefSeq" id="WP_046135276.1">
    <property type="nucleotide sequence ID" value="NZ_FQVC01000010.1"/>
</dbReference>
<gene>
    <name evidence="5" type="ORF">SAMN02745223_03124</name>
    <name evidence="4" type="ORF">VW29_10560</name>
</gene>
<dbReference type="GO" id="GO:0015074">
    <property type="term" value="P:DNA integration"/>
    <property type="evidence" value="ECO:0007669"/>
    <property type="project" value="UniProtKB-KW"/>
</dbReference>
<dbReference type="EMBL" id="LAJF01000076">
    <property type="protein sequence ID" value="KKB84393.1"/>
    <property type="molecule type" value="Genomic_DNA"/>
</dbReference>
<keyword evidence="6" id="KW-1185">Reference proteome</keyword>
<sequence>MKTGKHPDKALSAVQVRQLKEPGRYADGNGLYLVVDPSGAKRWMLRTVVQGKRRDIGLGGVSLVSLAEAREKALAYRKLAREGGDPLAEKRLAKKVVPTFSEAADTVYAEHKAGWPTAVLPGRSLHQGHRGAWADEAAADNARANARAF</sequence>
<feature type="domain" description="Integrase DNA-binding" evidence="3">
    <location>
        <begin position="11"/>
        <end position="91"/>
    </location>
</feature>
<evidence type="ECO:0000313" key="6">
    <source>
        <dbReference type="Proteomes" id="UP000033608"/>
    </source>
</evidence>
<dbReference type="Proteomes" id="UP000033608">
    <property type="component" value="Unassembled WGS sequence"/>
</dbReference>
<protein>
    <recommendedName>
        <fullName evidence="3">Integrase DNA-binding domain-containing protein</fullName>
    </recommendedName>
</protein>
<dbReference type="AlphaFoldDB" id="A0A0F5LPY6"/>
<accession>A0A0F5LPY6</accession>
<dbReference type="InterPro" id="IPR050808">
    <property type="entry name" value="Phage_Integrase"/>
</dbReference>
<reference evidence="5 7" key="2">
    <citation type="submission" date="2016-11" db="EMBL/GenBank/DDBJ databases">
        <authorList>
            <person name="Jaros S."/>
            <person name="Januszkiewicz K."/>
            <person name="Wedrychowicz H."/>
        </authorList>
    </citation>
    <scope>NUCLEOTIDE SEQUENCE [LARGE SCALE GENOMIC DNA]</scope>
    <source>
        <strain evidence="5 7">DSM 17137</strain>
    </source>
</reference>
<dbReference type="Proteomes" id="UP000184533">
    <property type="component" value="Unassembled WGS sequence"/>
</dbReference>
<evidence type="ECO:0000313" key="5">
    <source>
        <dbReference type="EMBL" id="SHF61679.1"/>
    </source>
</evidence>
<proteinExistence type="inferred from homology"/>